<gene>
    <name evidence="2" type="ORF">AVDCRST_MAG72-228</name>
</gene>
<sequence>VLRARARPRRVQRAVPPRRRLPGSVHGRRRRGHPAAAHRQAAGGDRGLPAGDRCGAGGRPARPGPRLPRRRARGEPEPAGGPAGAEPVGVLVRAVPRRAALLPAAARAVRGQGRGARHRLPGHPAGRSPGRRPSGRGDLPAARRPGRIGPSALPGGSRSARRGLRRRRRDDHPCRVRGDRLLRAAARPGRAASRRGSL</sequence>
<name>A0A6J4LIU3_9ACTN</name>
<feature type="compositionally biased region" description="Low complexity" evidence="1">
    <location>
        <begin position="183"/>
        <end position="198"/>
    </location>
</feature>
<feature type="non-terminal residue" evidence="2">
    <location>
        <position position="1"/>
    </location>
</feature>
<evidence type="ECO:0000313" key="2">
    <source>
        <dbReference type="EMBL" id="CAA9332981.1"/>
    </source>
</evidence>
<proteinExistence type="predicted"/>
<feature type="region of interest" description="Disordered" evidence="1">
    <location>
        <begin position="106"/>
        <end position="198"/>
    </location>
</feature>
<organism evidence="2">
    <name type="scientific">uncultured Nocardioidaceae bacterium</name>
    <dbReference type="NCBI Taxonomy" id="253824"/>
    <lineage>
        <taxon>Bacteria</taxon>
        <taxon>Bacillati</taxon>
        <taxon>Actinomycetota</taxon>
        <taxon>Actinomycetes</taxon>
        <taxon>Propionibacteriales</taxon>
        <taxon>Nocardioidaceae</taxon>
        <taxon>environmental samples</taxon>
    </lineage>
</organism>
<evidence type="ECO:0000256" key="1">
    <source>
        <dbReference type="SAM" id="MobiDB-lite"/>
    </source>
</evidence>
<protein>
    <submittedName>
        <fullName evidence="2">Uncharacterized protein</fullName>
    </submittedName>
</protein>
<accession>A0A6J4LIU3</accession>
<feature type="region of interest" description="Disordered" evidence="1">
    <location>
        <begin position="1"/>
        <end position="88"/>
    </location>
</feature>
<feature type="compositionally biased region" description="Low complexity" evidence="1">
    <location>
        <begin position="34"/>
        <end position="53"/>
    </location>
</feature>
<feature type="non-terminal residue" evidence="2">
    <location>
        <position position="198"/>
    </location>
</feature>
<dbReference type="AlphaFoldDB" id="A0A6J4LIU3"/>
<dbReference type="EMBL" id="CADCUJ010000014">
    <property type="protein sequence ID" value="CAA9332981.1"/>
    <property type="molecule type" value="Genomic_DNA"/>
</dbReference>
<feature type="compositionally biased region" description="Basic residues" evidence="1">
    <location>
        <begin position="1"/>
        <end position="33"/>
    </location>
</feature>
<feature type="compositionally biased region" description="Basic residues" evidence="1">
    <location>
        <begin position="159"/>
        <end position="169"/>
    </location>
</feature>
<reference evidence="2" key="1">
    <citation type="submission" date="2020-02" db="EMBL/GenBank/DDBJ databases">
        <authorList>
            <person name="Meier V. D."/>
        </authorList>
    </citation>
    <scope>NUCLEOTIDE SEQUENCE</scope>
    <source>
        <strain evidence="2">AVDCRST_MAG72</strain>
    </source>
</reference>
<feature type="compositionally biased region" description="Basic and acidic residues" evidence="1">
    <location>
        <begin position="170"/>
        <end position="182"/>
    </location>
</feature>
<feature type="compositionally biased region" description="Low complexity" evidence="1">
    <location>
        <begin position="77"/>
        <end position="88"/>
    </location>
</feature>